<evidence type="ECO:0000259" key="3">
    <source>
        <dbReference type="PROSITE" id="PS50217"/>
    </source>
</evidence>
<accession>A0A9N9WEB2</accession>
<proteinExistence type="predicted"/>
<keyword evidence="1" id="KW-0175">Coiled coil</keyword>
<evidence type="ECO:0000256" key="2">
    <source>
        <dbReference type="SAM" id="MobiDB-lite"/>
    </source>
</evidence>
<evidence type="ECO:0000313" key="4">
    <source>
        <dbReference type="EMBL" id="CAG9787330.1"/>
    </source>
</evidence>
<dbReference type="EMBL" id="OU893348">
    <property type="protein sequence ID" value="CAG9787330.1"/>
    <property type="molecule type" value="Genomic_DNA"/>
</dbReference>
<keyword evidence="5" id="KW-1185">Reference proteome</keyword>
<dbReference type="Pfam" id="PF07716">
    <property type="entry name" value="bZIP_2"/>
    <property type="match status" value="1"/>
</dbReference>
<reference evidence="4" key="2">
    <citation type="submission" date="2022-10" db="EMBL/GenBank/DDBJ databases">
        <authorList>
            <consortium name="ENA_rothamsted_submissions"/>
            <consortium name="culmorum"/>
            <person name="King R."/>
        </authorList>
    </citation>
    <scope>NUCLEOTIDE SEQUENCE</scope>
</reference>
<dbReference type="InterPro" id="IPR046347">
    <property type="entry name" value="bZIP_sf"/>
</dbReference>
<dbReference type="GO" id="GO:0003700">
    <property type="term" value="F:DNA-binding transcription factor activity"/>
    <property type="evidence" value="ECO:0007669"/>
    <property type="project" value="InterPro"/>
</dbReference>
<feature type="region of interest" description="Disordered" evidence="2">
    <location>
        <begin position="335"/>
        <end position="378"/>
    </location>
</feature>
<dbReference type="PROSITE" id="PS50217">
    <property type="entry name" value="BZIP"/>
    <property type="match status" value="1"/>
</dbReference>
<sequence>MVFSQTSHKTQSILKVVDIDRLKANKEQLTNGQIGVIAGGNSELMPTPSTAAASFSEEFLKLEPAYDNAMFRESDCEFFQDLVQWCSDPVKDEPVRTIDSNKVIEERAHNNDILHTPFSPQGWETIDAKSPEASTGMYCSTPNDPLSPIMDEFGQYTKPLTPQVLADTNTLQFQEEFLDFNNMPVVFGDLVSEKPVDMNPVQNAGLVGWDHTHNMNTQFTNTQDTLPFEEDSKFVSVIPRELESNDVIITEVIFGPNMGMSKGQEVGTTRGEQRQGLTVNIPARGTGWPADLISTPDVVNCVEQLEKDNPPLLPLLTTNEWPAEDTDVIANEVVTNQSPPVDYEPITPKSESQAESENEERYTRRKRRYDSEVSDETYTPYQETTIRRKYTRRKPNVPIEDMIKELEGSQPLKKAKRGRPPKRRVSTVSSICSVDENSSSVSTHETNYRKLRDKNNEASKRSRMNRKLKELQMEQLALELEEKNKKLQIKADILEDMTKRLKDALMMAILQNK</sequence>
<feature type="coiled-coil region" evidence="1">
    <location>
        <begin position="441"/>
        <end position="504"/>
    </location>
</feature>
<reference evidence="4" key="1">
    <citation type="submission" date="2021-12" db="EMBL/GenBank/DDBJ databases">
        <authorList>
            <person name="King R."/>
        </authorList>
    </citation>
    <scope>NUCLEOTIDE SEQUENCE</scope>
</reference>
<dbReference type="Proteomes" id="UP001153714">
    <property type="component" value="Chromosome 17"/>
</dbReference>
<evidence type="ECO:0000313" key="5">
    <source>
        <dbReference type="Proteomes" id="UP001153714"/>
    </source>
</evidence>
<gene>
    <name evidence="4" type="ORF">DIATSA_LOCUS5216</name>
</gene>
<name>A0A9N9WEB2_9NEOP</name>
<dbReference type="AlphaFoldDB" id="A0A9N9WEB2"/>
<protein>
    <recommendedName>
        <fullName evidence="3">BZIP domain-containing protein</fullName>
    </recommendedName>
</protein>
<dbReference type="Gene3D" id="1.20.5.170">
    <property type="match status" value="1"/>
</dbReference>
<dbReference type="GO" id="GO:0005634">
    <property type="term" value="C:nucleus"/>
    <property type="evidence" value="ECO:0007669"/>
    <property type="project" value="UniProtKB-ARBA"/>
</dbReference>
<dbReference type="SUPFAM" id="SSF57959">
    <property type="entry name" value="Leucine zipper domain"/>
    <property type="match status" value="1"/>
</dbReference>
<feature type="domain" description="BZIP" evidence="3">
    <location>
        <begin position="445"/>
        <end position="508"/>
    </location>
</feature>
<dbReference type="OrthoDB" id="6624782at2759"/>
<evidence type="ECO:0000256" key="1">
    <source>
        <dbReference type="SAM" id="Coils"/>
    </source>
</evidence>
<organism evidence="4 5">
    <name type="scientific">Diatraea saccharalis</name>
    <name type="common">sugarcane borer</name>
    <dbReference type="NCBI Taxonomy" id="40085"/>
    <lineage>
        <taxon>Eukaryota</taxon>
        <taxon>Metazoa</taxon>
        <taxon>Ecdysozoa</taxon>
        <taxon>Arthropoda</taxon>
        <taxon>Hexapoda</taxon>
        <taxon>Insecta</taxon>
        <taxon>Pterygota</taxon>
        <taxon>Neoptera</taxon>
        <taxon>Endopterygota</taxon>
        <taxon>Lepidoptera</taxon>
        <taxon>Glossata</taxon>
        <taxon>Ditrysia</taxon>
        <taxon>Pyraloidea</taxon>
        <taxon>Crambidae</taxon>
        <taxon>Crambinae</taxon>
        <taxon>Diatraea</taxon>
    </lineage>
</organism>
<dbReference type="InterPro" id="IPR004827">
    <property type="entry name" value="bZIP"/>
</dbReference>
<dbReference type="CDD" id="cd14813">
    <property type="entry name" value="bZIP_BmCbz-like"/>
    <property type="match status" value="1"/>
</dbReference>